<reference evidence="3 4" key="1">
    <citation type="submission" date="2019-02" db="EMBL/GenBank/DDBJ databases">
        <title>Hyunsoonleella sp., isolated from marine sediment.</title>
        <authorList>
            <person name="Liu B.-T."/>
        </authorList>
    </citation>
    <scope>NUCLEOTIDE SEQUENCE [LARGE SCALE GENOMIC DNA]</scope>
    <source>
        <strain evidence="3 4">T58</strain>
    </source>
</reference>
<dbReference type="OrthoDB" id="9778690at2"/>
<dbReference type="InterPro" id="IPR045851">
    <property type="entry name" value="AMP-bd_C_sf"/>
</dbReference>
<dbReference type="InterPro" id="IPR025110">
    <property type="entry name" value="AMP-bd_C"/>
</dbReference>
<dbReference type="SUPFAM" id="SSF56801">
    <property type="entry name" value="Acetyl-CoA synthetase-like"/>
    <property type="match status" value="1"/>
</dbReference>
<sequence length="520" mass="58727">MQLFTLPDIVKNSAKLYPNREAFKNSTNTVTFFQLDTKTSQLAKYLIDSGVKKGDRVGIYLNRCLETVIAIYGILKAGAVYVPLDFTAPHTRTKLVLENCEITFLISSPTLKSKVTKLLGHNLSLKCIIGLTHDVPVKTISWEDIFKIDLTEYQPIKILENDLAYIMFTSGSTGEPKGIMHTHKSGLSYAKLSSDLYGLNHEDRVGNHAPINFDISTFGYFSAPLVGASTVLVSDAHTKLPSSLAQLIGNENITIWYSVPLALIQLLNSGMLDKLNMASLRWVLFGGEVFGLKYLKELMKKWPNAKFSNVYGPAEVNQCTYYNFQSLPPNIKSLPLGKVWRNTDFKILNTDDEEAKLGKKGELVIRSGTMMSGYWKNKELTEKSLYRETLDTSIEYVYYRTGDIVYQDENGVLFFVGRDDRQVKIRGYRIDLDEIESVLINHPDVNEAAVMVLNVGNEKEIYAAILLFEDRVITPKELKLFCKKHLAIYAIPDDFEILKDLPRTSSGKIDKKRIIAIKKN</sequence>
<dbReference type="Gene3D" id="3.40.50.12780">
    <property type="entry name" value="N-terminal domain of ligase-like"/>
    <property type="match status" value="1"/>
</dbReference>
<dbReference type="GO" id="GO:0043041">
    <property type="term" value="P:amino acid activation for nonribosomal peptide biosynthetic process"/>
    <property type="evidence" value="ECO:0007669"/>
    <property type="project" value="TreeGrafter"/>
</dbReference>
<evidence type="ECO:0000313" key="4">
    <source>
        <dbReference type="Proteomes" id="UP000291142"/>
    </source>
</evidence>
<evidence type="ECO:0000313" key="3">
    <source>
        <dbReference type="EMBL" id="TBN04422.1"/>
    </source>
</evidence>
<dbReference type="AlphaFoldDB" id="A0A4Q9FE05"/>
<dbReference type="Gene3D" id="3.30.300.30">
    <property type="match status" value="1"/>
</dbReference>
<dbReference type="Pfam" id="PF00501">
    <property type="entry name" value="AMP-binding"/>
    <property type="match status" value="1"/>
</dbReference>
<dbReference type="Proteomes" id="UP000291142">
    <property type="component" value="Unassembled WGS sequence"/>
</dbReference>
<comment type="caution">
    <text evidence="3">The sequence shown here is derived from an EMBL/GenBank/DDBJ whole genome shotgun (WGS) entry which is preliminary data.</text>
</comment>
<dbReference type="InterPro" id="IPR010071">
    <property type="entry name" value="AA_adenyl_dom"/>
</dbReference>
<protein>
    <submittedName>
        <fullName evidence="3">Amino acid adenylation domain-containing protein</fullName>
    </submittedName>
</protein>
<dbReference type="Pfam" id="PF13193">
    <property type="entry name" value="AMP-binding_C"/>
    <property type="match status" value="1"/>
</dbReference>
<dbReference type="InterPro" id="IPR020845">
    <property type="entry name" value="AMP-binding_CS"/>
</dbReference>
<dbReference type="NCBIfam" id="TIGR01733">
    <property type="entry name" value="AA-adenyl-dom"/>
    <property type="match status" value="1"/>
</dbReference>
<feature type="domain" description="AMP-dependent synthetase/ligase" evidence="1">
    <location>
        <begin position="12"/>
        <end position="375"/>
    </location>
</feature>
<name>A0A4Q9FE05_9FLAO</name>
<dbReference type="RefSeq" id="WP_130963891.1">
    <property type="nucleotide sequence ID" value="NZ_SIRT01000004.1"/>
</dbReference>
<dbReference type="EMBL" id="SIRT01000004">
    <property type="protein sequence ID" value="TBN04422.1"/>
    <property type="molecule type" value="Genomic_DNA"/>
</dbReference>
<dbReference type="GO" id="GO:0005737">
    <property type="term" value="C:cytoplasm"/>
    <property type="evidence" value="ECO:0007669"/>
    <property type="project" value="TreeGrafter"/>
</dbReference>
<dbReference type="InterPro" id="IPR000873">
    <property type="entry name" value="AMP-dep_synth/lig_dom"/>
</dbReference>
<dbReference type="PANTHER" id="PTHR45527">
    <property type="entry name" value="NONRIBOSOMAL PEPTIDE SYNTHETASE"/>
    <property type="match status" value="1"/>
</dbReference>
<dbReference type="GO" id="GO:0031177">
    <property type="term" value="F:phosphopantetheine binding"/>
    <property type="evidence" value="ECO:0007669"/>
    <property type="project" value="TreeGrafter"/>
</dbReference>
<feature type="domain" description="AMP-binding enzyme C-terminal" evidence="2">
    <location>
        <begin position="434"/>
        <end position="508"/>
    </location>
</feature>
<dbReference type="PANTHER" id="PTHR45527:SF1">
    <property type="entry name" value="FATTY ACID SYNTHASE"/>
    <property type="match status" value="1"/>
</dbReference>
<dbReference type="GO" id="GO:0044550">
    <property type="term" value="P:secondary metabolite biosynthetic process"/>
    <property type="evidence" value="ECO:0007669"/>
    <property type="project" value="TreeGrafter"/>
</dbReference>
<proteinExistence type="predicted"/>
<evidence type="ECO:0000259" key="2">
    <source>
        <dbReference type="Pfam" id="PF13193"/>
    </source>
</evidence>
<accession>A0A4Q9FE05</accession>
<dbReference type="InterPro" id="IPR042099">
    <property type="entry name" value="ANL_N_sf"/>
</dbReference>
<dbReference type="CDD" id="cd05930">
    <property type="entry name" value="A_NRPS"/>
    <property type="match status" value="1"/>
</dbReference>
<evidence type="ECO:0000259" key="1">
    <source>
        <dbReference type="Pfam" id="PF00501"/>
    </source>
</evidence>
<organism evidence="3 4">
    <name type="scientific">Hyunsoonleella flava</name>
    <dbReference type="NCBI Taxonomy" id="2527939"/>
    <lineage>
        <taxon>Bacteria</taxon>
        <taxon>Pseudomonadati</taxon>
        <taxon>Bacteroidota</taxon>
        <taxon>Flavobacteriia</taxon>
        <taxon>Flavobacteriales</taxon>
        <taxon>Flavobacteriaceae</taxon>
    </lineage>
</organism>
<gene>
    <name evidence="3" type="ORF">EYD45_07335</name>
</gene>
<keyword evidence="4" id="KW-1185">Reference proteome</keyword>
<dbReference type="PROSITE" id="PS00455">
    <property type="entry name" value="AMP_BINDING"/>
    <property type="match status" value="1"/>
</dbReference>